<organism evidence="2 3">
    <name type="scientific">Natronorubrum halalkaliphilum</name>
    <dbReference type="NCBI Taxonomy" id="2691917"/>
    <lineage>
        <taxon>Archaea</taxon>
        <taxon>Methanobacteriati</taxon>
        <taxon>Methanobacteriota</taxon>
        <taxon>Stenosarchaea group</taxon>
        <taxon>Halobacteria</taxon>
        <taxon>Halobacteriales</taxon>
        <taxon>Natrialbaceae</taxon>
        <taxon>Natronorubrum</taxon>
    </lineage>
</organism>
<comment type="caution">
    <text evidence="2">The sequence shown here is derived from an EMBL/GenBank/DDBJ whole genome shotgun (WGS) entry which is preliminary data.</text>
</comment>
<feature type="transmembrane region" description="Helical" evidence="1">
    <location>
        <begin position="86"/>
        <end position="107"/>
    </location>
</feature>
<accession>A0A6B0VQM1</accession>
<keyword evidence="3" id="KW-1185">Reference proteome</keyword>
<keyword evidence="1" id="KW-0812">Transmembrane</keyword>
<keyword evidence="1" id="KW-0472">Membrane</keyword>
<feature type="transmembrane region" description="Helical" evidence="1">
    <location>
        <begin position="61"/>
        <end position="79"/>
    </location>
</feature>
<reference evidence="2 3" key="1">
    <citation type="submission" date="2020-01" db="EMBL/GenBank/DDBJ databases">
        <title>Natronorubrum sp. JWXQ-INN 674 isolated from Inner Mongolia Autonomous Region of China.</title>
        <authorList>
            <person name="Xue Q."/>
        </authorList>
    </citation>
    <scope>NUCLEOTIDE SEQUENCE [LARGE SCALE GENOMIC DNA]</scope>
    <source>
        <strain evidence="2 3">JWXQ-INN-674</strain>
    </source>
</reference>
<dbReference type="Proteomes" id="UP000434101">
    <property type="component" value="Unassembled WGS sequence"/>
</dbReference>
<dbReference type="AlphaFoldDB" id="A0A6B0VQM1"/>
<feature type="transmembrane region" description="Helical" evidence="1">
    <location>
        <begin position="175"/>
        <end position="193"/>
    </location>
</feature>
<sequence length="203" mass="21138">MDKIAETDDATYYKEEKDNSLFNGGGSAEHGLAEELFGACFLLFWAGGFTIIGVGGSLDHGIAGDVLAIGIGIVLLIVAGMGGSRLVGILVATAALLPGLIGSFTVMSSFTTGLLLSIASIAVVWGASSYSATVITDEDRSAFWLSIGCLAGVFLLIETAHAAPIGWGEFGRNGGIYYALCLLVLMLRTLENAKDDEDISYSK</sequence>
<evidence type="ECO:0000313" key="3">
    <source>
        <dbReference type="Proteomes" id="UP000434101"/>
    </source>
</evidence>
<name>A0A6B0VQM1_9EURY</name>
<feature type="transmembrane region" description="Helical" evidence="1">
    <location>
        <begin position="36"/>
        <end position="55"/>
    </location>
</feature>
<evidence type="ECO:0000256" key="1">
    <source>
        <dbReference type="SAM" id="Phobius"/>
    </source>
</evidence>
<dbReference type="RefSeq" id="WP_160066809.1">
    <property type="nucleotide sequence ID" value="NZ_WUYX01000068.1"/>
</dbReference>
<dbReference type="EMBL" id="WUYX01000068">
    <property type="protein sequence ID" value="MXV63950.1"/>
    <property type="molecule type" value="Genomic_DNA"/>
</dbReference>
<evidence type="ECO:0000313" key="2">
    <source>
        <dbReference type="EMBL" id="MXV63950.1"/>
    </source>
</evidence>
<feature type="transmembrane region" description="Helical" evidence="1">
    <location>
        <begin position="142"/>
        <end position="163"/>
    </location>
</feature>
<keyword evidence="1" id="KW-1133">Transmembrane helix</keyword>
<feature type="transmembrane region" description="Helical" evidence="1">
    <location>
        <begin position="113"/>
        <end position="135"/>
    </location>
</feature>
<protein>
    <submittedName>
        <fullName evidence="2">Uncharacterized protein</fullName>
    </submittedName>
</protein>
<proteinExistence type="predicted"/>
<gene>
    <name evidence="2" type="ORF">GS429_18160</name>
</gene>